<accession>A0A9P7ANA0</accession>
<feature type="compositionally biased region" description="Low complexity" evidence="2">
    <location>
        <begin position="512"/>
        <end position="523"/>
    </location>
</feature>
<feature type="region of interest" description="Disordered" evidence="2">
    <location>
        <begin position="157"/>
        <end position="308"/>
    </location>
</feature>
<gene>
    <name evidence="3" type="ORF">HD556DRAFT_1443972</name>
</gene>
<feature type="region of interest" description="Disordered" evidence="2">
    <location>
        <begin position="346"/>
        <end position="381"/>
    </location>
</feature>
<feature type="compositionally biased region" description="Low complexity" evidence="2">
    <location>
        <begin position="120"/>
        <end position="140"/>
    </location>
</feature>
<dbReference type="OrthoDB" id="2138242at2759"/>
<comment type="caution">
    <text evidence="3">The sequence shown here is derived from an EMBL/GenBank/DDBJ whole genome shotgun (WGS) entry which is preliminary data.</text>
</comment>
<feature type="compositionally biased region" description="Low complexity" evidence="2">
    <location>
        <begin position="194"/>
        <end position="207"/>
    </location>
</feature>
<dbReference type="EMBL" id="JABBWE010000033">
    <property type="protein sequence ID" value="KAG1792891.1"/>
    <property type="molecule type" value="Genomic_DNA"/>
</dbReference>
<feature type="compositionally biased region" description="Low complexity" evidence="2">
    <location>
        <begin position="19"/>
        <end position="33"/>
    </location>
</feature>
<feature type="compositionally biased region" description="Polar residues" evidence="2">
    <location>
        <begin position="218"/>
        <end position="242"/>
    </location>
</feature>
<keyword evidence="1" id="KW-0175">Coiled coil</keyword>
<dbReference type="GeneID" id="64600474"/>
<feature type="compositionally biased region" description="Polar residues" evidence="2">
    <location>
        <begin position="42"/>
        <end position="54"/>
    </location>
</feature>
<feature type="coiled-coil region" evidence="1">
    <location>
        <begin position="462"/>
        <end position="489"/>
    </location>
</feature>
<proteinExistence type="predicted"/>
<dbReference type="Proteomes" id="UP000719766">
    <property type="component" value="Unassembled WGS sequence"/>
</dbReference>
<evidence type="ECO:0000256" key="2">
    <source>
        <dbReference type="SAM" id="MobiDB-lite"/>
    </source>
</evidence>
<feature type="region of interest" description="Disordered" evidence="2">
    <location>
        <begin position="19"/>
        <end position="140"/>
    </location>
</feature>
<evidence type="ECO:0000313" key="3">
    <source>
        <dbReference type="EMBL" id="KAG1792891.1"/>
    </source>
</evidence>
<protein>
    <submittedName>
        <fullName evidence="3">Uncharacterized protein</fullName>
    </submittedName>
</protein>
<feature type="compositionally biased region" description="Basic and acidic residues" evidence="2">
    <location>
        <begin position="61"/>
        <end position="76"/>
    </location>
</feature>
<feature type="compositionally biased region" description="Basic residues" evidence="2">
    <location>
        <begin position="285"/>
        <end position="298"/>
    </location>
</feature>
<reference evidence="3" key="1">
    <citation type="journal article" date="2020" name="New Phytol.">
        <title>Comparative genomics reveals dynamic genome evolution in host specialist ectomycorrhizal fungi.</title>
        <authorList>
            <person name="Lofgren L.A."/>
            <person name="Nguyen N.H."/>
            <person name="Vilgalys R."/>
            <person name="Ruytinx J."/>
            <person name="Liao H.L."/>
            <person name="Branco S."/>
            <person name="Kuo A."/>
            <person name="LaButti K."/>
            <person name="Lipzen A."/>
            <person name="Andreopoulos W."/>
            <person name="Pangilinan J."/>
            <person name="Riley R."/>
            <person name="Hundley H."/>
            <person name="Na H."/>
            <person name="Barry K."/>
            <person name="Grigoriev I.V."/>
            <person name="Stajich J.E."/>
            <person name="Kennedy P.G."/>
        </authorList>
    </citation>
    <scope>NUCLEOTIDE SEQUENCE</scope>
    <source>
        <strain evidence="3">S12</strain>
    </source>
</reference>
<evidence type="ECO:0000256" key="1">
    <source>
        <dbReference type="SAM" id="Coils"/>
    </source>
</evidence>
<feature type="compositionally biased region" description="Low complexity" evidence="2">
    <location>
        <begin position="578"/>
        <end position="592"/>
    </location>
</feature>
<keyword evidence="4" id="KW-1185">Reference proteome</keyword>
<organism evidence="3 4">
    <name type="scientific">Suillus plorans</name>
    <dbReference type="NCBI Taxonomy" id="116603"/>
    <lineage>
        <taxon>Eukaryota</taxon>
        <taxon>Fungi</taxon>
        <taxon>Dikarya</taxon>
        <taxon>Basidiomycota</taxon>
        <taxon>Agaricomycotina</taxon>
        <taxon>Agaricomycetes</taxon>
        <taxon>Agaricomycetidae</taxon>
        <taxon>Boletales</taxon>
        <taxon>Suillineae</taxon>
        <taxon>Suillaceae</taxon>
        <taxon>Suillus</taxon>
    </lineage>
</organism>
<name>A0A9P7ANA0_9AGAM</name>
<evidence type="ECO:0000313" key="4">
    <source>
        <dbReference type="Proteomes" id="UP000719766"/>
    </source>
</evidence>
<feature type="compositionally biased region" description="Gly residues" evidence="2">
    <location>
        <begin position="651"/>
        <end position="660"/>
    </location>
</feature>
<feature type="compositionally biased region" description="Polar residues" evidence="2">
    <location>
        <begin position="368"/>
        <end position="381"/>
    </location>
</feature>
<feature type="compositionally biased region" description="Basic and acidic residues" evidence="2">
    <location>
        <begin position="664"/>
        <end position="675"/>
    </location>
</feature>
<feature type="compositionally biased region" description="Polar residues" evidence="2">
    <location>
        <begin position="251"/>
        <end position="265"/>
    </location>
</feature>
<feature type="region of interest" description="Disordered" evidence="2">
    <location>
        <begin position="489"/>
        <end position="675"/>
    </location>
</feature>
<dbReference type="AlphaFoldDB" id="A0A9P7ANA0"/>
<feature type="compositionally biased region" description="Basic and acidic residues" evidence="2">
    <location>
        <begin position="544"/>
        <end position="564"/>
    </location>
</feature>
<sequence>MSVNHAPQSLPSFAQAFSTSSLSSIPNSNNALPPIQPRTHHTISPSRQPSVEQLRNSRKRSREDVAIRRDSTDDSGRQSPRVLRIKEEDDLDDSIIDSPSPPQITSPTVIPPSPKKRRVTVSGTTLPPSTTPSSSEISHSTPITPVVISIPTVEDVHPRSTIKQQQLIEQRRPSFAAPPAPCPMLPAAINNGTSSSSSPPDGSLAASKLSLPRLGRRSPNTATRSGGNTLVSGSRATVQSQPLTPPPMIVPSQQPLSLTATQNQPEIPLKSPPSNSLPPPPISFARRRAAQSGGRKRKPADIVISPRGINSSDPLAPVIQSAPPVPEFGRFPMALPRLPTALSGNQTTRRVATNVPPTPTRFGLQHTIGPSVSAPKTATTRSPPAIPIASSLVPPTPRALQHPGYSGDKSAFLAPFEVFYDALNDSKQMKNWLSEQLQKSNALLQSLQKVDAVVEELVEKRTRSMQEEMQGMRQRLDLLEEALRAVRADSARNQSTSGGGVGYPQSKFQQNGTTSSGSEPSSSYRFPTTGTEQRRRASPLSWGTDKDRDRAASRSPDTDRDRRMSSSVARLDAPRLDQGQSQSQPQSQTPYSPFAPSSSRGGPVVPAANPKGTPPLRSQAVPGPERPNTLRQPQTDGARPPGRMYYSGSGVFNGGGGSGSGETARGESHKNAEER</sequence>
<feature type="compositionally biased region" description="Pro residues" evidence="2">
    <location>
        <begin position="99"/>
        <end position="113"/>
    </location>
</feature>
<dbReference type="RefSeq" id="XP_041159428.1">
    <property type="nucleotide sequence ID" value="XM_041306710.1"/>
</dbReference>